<accession>A0AAD8FF31</accession>
<protein>
    <submittedName>
        <fullName evidence="1">Uncharacterized protein</fullName>
    </submittedName>
</protein>
<reference evidence="1" key="1">
    <citation type="journal article" date="2023" name="PLoS Negl. Trop. Dis.">
        <title>A genome sequence for Biomphalaria pfeifferi, the major vector snail for the human-infecting parasite Schistosoma mansoni.</title>
        <authorList>
            <person name="Bu L."/>
            <person name="Lu L."/>
            <person name="Laidemitt M.R."/>
            <person name="Zhang S.M."/>
            <person name="Mutuku M."/>
            <person name="Mkoji G."/>
            <person name="Steinauer M."/>
            <person name="Loker E.S."/>
        </authorList>
    </citation>
    <scope>NUCLEOTIDE SEQUENCE</scope>
    <source>
        <strain evidence="1">KasaAsao</strain>
    </source>
</reference>
<keyword evidence="2" id="KW-1185">Reference proteome</keyword>
<evidence type="ECO:0000313" key="1">
    <source>
        <dbReference type="EMBL" id="KAK0062627.1"/>
    </source>
</evidence>
<comment type="caution">
    <text evidence="1">The sequence shown here is derived from an EMBL/GenBank/DDBJ whole genome shotgun (WGS) entry which is preliminary data.</text>
</comment>
<sequence length="176" mass="21136">MFNYQYQNLASFCRDLLLRELGHQCQIQMDRDRFQLIVSDLSRYMRESSFLRECRDIPLLYHALTSLQDCFLVSRRLDGRLEEEMGTWRSREDIDHYVAVNNYWIPERDYSFFYGRQNSSLPPWRNVPDALKALVLDLCAIQNKNKRNHLIEHQKSRRMRLMNADLLIDDAPESDN</sequence>
<reference evidence="1" key="2">
    <citation type="submission" date="2023-04" db="EMBL/GenBank/DDBJ databases">
        <authorList>
            <person name="Bu L."/>
            <person name="Lu L."/>
            <person name="Laidemitt M.R."/>
            <person name="Zhang S.M."/>
            <person name="Mutuku M."/>
            <person name="Mkoji G."/>
            <person name="Steinauer M."/>
            <person name="Loker E.S."/>
        </authorList>
    </citation>
    <scope>NUCLEOTIDE SEQUENCE</scope>
    <source>
        <strain evidence="1">KasaAsao</strain>
        <tissue evidence="1">Whole Snail</tissue>
    </source>
</reference>
<organism evidence="1 2">
    <name type="scientific">Biomphalaria pfeifferi</name>
    <name type="common">Bloodfluke planorb</name>
    <name type="synonym">Freshwater snail</name>
    <dbReference type="NCBI Taxonomy" id="112525"/>
    <lineage>
        <taxon>Eukaryota</taxon>
        <taxon>Metazoa</taxon>
        <taxon>Spiralia</taxon>
        <taxon>Lophotrochozoa</taxon>
        <taxon>Mollusca</taxon>
        <taxon>Gastropoda</taxon>
        <taxon>Heterobranchia</taxon>
        <taxon>Euthyneura</taxon>
        <taxon>Panpulmonata</taxon>
        <taxon>Hygrophila</taxon>
        <taxon>Lymnaeoidea</taxon>
        <taxon>Planorbidae</taxon>
        <taxon>Biomphalaria</taxon>
    </lineage>
</organism>
<dbReference type="EMBL" id="JASAOG010000024">
    <property type="protein sequence ID" value="KAK0062627.1"/>
    <property type="molecule type" value="Genomic_DNA"/>
</dbReference>
<proteinExistence type="predicted"/>
<gene>
    <name evidence="1" type="ORF">Bpfe_007832</name>
</gene>
<evidence type="ECO:0000313" key="2">
    <source>
        <dbReference type="Proteomes" id="UP001233172"/>
    </source>
</evidence>
<dbReference type="Proteomes" id="UP001233172">
    <property type="component" value="Unassembled WGS sequence"/>
</dbReference>
<name>A0AAD8FF31_BIOPF</name>
<dbReference type="AlphaFoldDB" id="A0AAD8FF31"/>